<evidence type="ECO:0000256" key="9">
    <source>
        <dbReference type="ARBA" id="ARBA00023136"/>
    </source>
</evidence>
<dbReference type="AlphaFoldDB" id="A0A2T6C4C4"/>
<evidence type="ECO:0000256" key="6">
    <source>
        <dbReference type="ARBA" id="ARBA00022692"/>
    </source>
</evidence>
<dbReference type="PRINTS" id="PR02050">
    <property type="entry name" value="B14GALTRFASE"/>
</dbReference>
<keyword evidence="7" id="KW-0735">Signal-anchor</keyword>
<dbReference type="PANTHER" id="PTHR19300:SF57">
    <property type="entry name" value="BETA-1,4-N-ACETYLGALACTOSAMINYLTRANSFERASE"/>
    <property type="match status" value="1"/>
</dbReference>
<evidence type="ECO:0000256" key="8">
    <source>
        <dbReference type="ARBA" id="ARBA00022989"/>
    </source>
</evidence>
<comment type="caution">
    <text evidence="13">The sequence shown here is derived from an EMBL/GenBank/DDBJ whole genome shotgun (WGS) entry which is preliminary data.</text>
</comment>
<evidence type="ECO:0000256" key="5">
    <source>
        <dbReference type="ARBA" id="ARBA00022679"/>
    </source>
</evidence>
<dbReference type="Proteomes" id="UP000244090">
    <property type="component" value="Unassembled WGS sequence"/>
</dbReference>
<accession>A0A2T6C4C4</accession>
<dbReference type="Gene3D" id="3.90.550.10">
    <property type="entry name" value="Spore Coat Polysaccharide Biosynthesis Protein SpsA, Chain A"/>
    <property type="match status" value="1"/>
</dbReference>
<dbReference type="InterPro" id="IPR029044">
    <property type="entry name" value="Nucleotide-diphossugar_trans"/>
</dbReference>
<evidence type="ECO:0000256" key="4">
    <source>
        <dbReference type="ARBA" id="ARBA00022676"/>
    </source>
</evidence>
<dbReference type="GO" id="GO:0008378">
    <property type="term" value="F:galactosyltransferase activity"/>
    <property type="evidence" value="ECO:0007669"/>
    <property type="project" value="TreeGrafter"/>
</dbReference>
<dbReference type="SUPFAM" id="SSF53448">
    <property type="entry name" value="Nucleotide-diphospho-sugar transferases"/>
    <property type="match status" value="1"/>
</dbReference>
<dbReference type="EMBL" id="QBKT01000002">
    <property type="protein sequence ID" value="PTX63152.1"/>
    <property type="molecule type" value="Genomic_DNA"/>
</dbReference>
<evidence type="ECO:0000313" key="14">
    <source>
        <dbReference type="Proteomes" id="UP000244090"/>
    </source>
</evidence>
<feature type="domain" description="Galactosyltransferase N-terminal" evidence="12">
    <location>
        <begin position="4"/>
        <end position="86"/>
    </location>
</feature>
<gene>
    <name evidence="13" type="ORF">C8N46_102555</name>
</gene>
<proteinExistence type="inferred from homology"/>
<keyword evidence="8" id="KW-1133">Transmembrane helix</keyword>
<evidence type="ECO:0000313" key="13">
    <source>
        <dbReference type="EMBL" id="PTX63152.1"/>
    </source>
</evidence>
<dbReference type="Pfam" id="PF02709">
    <property type="entry name" value="Glyco_transf_7C"/>
    <property type="match status" value="1"/>
</dbReference>
<evidence type="ECO:0000256" key="10">
    <source>
        <dbReference type="ARBA" id="ARBA00023180"/>
    </source>
</evidence>
<dbReference type="InterPro" id="IPR003859">
    <property type="entry name" value="Galactosyl_T"/>
</dbReference>
<evidence type="ECO:0000256" key="3">
    <source>
        <dbReference type="ARBA" id="ARBA00005735"/>
    </source>
</evidence>
<reference evidence="13 14" key="1">
    <citation type="submission" date="2018-04" db="EMBL/GenBank/DDBJ databases">
        <title>Genomic Encyclopedia of Archaeal and Bacterial Type Strains, Phase II (KMG-II): from individual species to whole genera.</title>
        <authorList>
            <person name="Goeker M."/>
        </authorList>
    </citation>
    <scope>NUCLEOTIDE SEQUENCE [LARGE SCALE GENOMIC DNA]</scope>
    <source>
        <strain evidence="13 14">DSM 25731</strain>
    </source>
</reference>
<organism evidence="13 14">
    <name type="scientific">Kordia periserrulae</name>
    <dbReference type="NCBI Taxonomy" id="701523"/>
    <lineage>
        <taxon>Bacteria</taxon>
        <taxon>Pseudomonadati</taxon>
        <taxon>Bacteroidota</taxon>
        <taxon>Flavobacteriia</taxon>
        <taxon>Flavobacteriales</taxon>
        <taxon>Flavobacteriaceae</taxon>
        <taxon>Kordia</taxon>
    </lineage>
</organism>
<sequence>MLHIIVPYRNRERQKKILTETLHKFLTENLNDSFHIYVIEQNEEKDFNKGCILNAGFMEVNKDLPKGDYFCLHDVDVVPKTTEANYNKPPKDCIIHPYGHWHCLSNIIVINPETYLKLNGFSTKFWKWGYEDTEFLIRANYHKIKLMRENFTERFRSKIYKELDKQNHGDMTRKSKELSAQVNKIHFDNSTIHPEQTKKEGLNTTKYTVLEKTEHEFYTNILIRIENENKNYQYMKHVADYHKYLISGMGKRKPFAILSDLKNLFRRN</sequence>
<dbReference type="UniPathway" id="UPA00378"/>
<keyword evidence="4 13" id="KW-0328">Glycosyltransferase</keyword>
<evidence type="ECO:0000256" key="1">
    <source>
        <dbReference type="ARBA" id="ARBA00004606"/>
    </source>
</evidence>
<evidence type="ECO:0000259" key="11">
    <source>
        <dbReference type="Pfam" id="PF02709"/>
    </source>
</evidence>
<evidence type="ECO:0000256" key="7">
    <source>
        <dbReference type="ARBA" id="ARBA00022968"/>
    </source>
</evidence>
<comment type="similarity">
    <text evidence="3">Belongs to the glycosyltransferase 7 family.</text>
</comment>
<protein>
    <submittedName>
        <fullName evidence="13">Galactosyltransferase-like protein</fullName>
    </submittedName>
</protein>
<dbReference type="RefSeq" id="WP_108114106.1">
    <property type="nucleotide sequence ID" value="NZ_QBKT01000002.1"/>
</dbReference>
<keyword evidence="10" id="KW-0325">Glycoprotein</keyword>
<dbReference type="InterPro" id="IPR027791">
    <property type="entry name" value="Galactosyl_T_C"/>
</dbReference>
<dbReference type="PANTHER" id="PTHR19300">
    <property type="entry name" value="BETA-1,4-GALACTOSYLTRANSFERASE"/>
    <property type="match status" value="1"/>
</dbReference>
<keyword evidence="5 13" id="KW-0808">Transferase</keyword>
<dbReference type="InterPro" id="IPR027995">
    <property type="entry name" value="Galactosyl_T_N"/>
</dbReference>
<dbReference type="OrthoDB" id="6717394at2"/>
<keyword evidence="9" id="KW-0472">Membrane</keyword>
<evidence type="ECO:0000256" key="2">
    <source>
        <dbReference type="ARBA" id="ARBA00004922"/>
    </source>
</evidence>
<evidence type="ECO:0000259" key="12">
    <source>
        <dbReference type="Pfam" id="PF13733"/>
    </source>
</evidence>
<comment type="subcellular location">
    <subcellularLocation>
        <location evidence="1">Membrane</location>
        <topology evidence="1">Single-pass type II membrane protein</topology>
    </subcellularLocation>
</comment>
<comment type="pathway">
    <text evidence="2">Protein modification; protein glycosylation.</text>
</comment>
<name>A0A2T6C4C4_9FLAO</name>
<feature type="domain" description="Galactosyltransferase C-terminal" evidence="11">
    <location>
        <begin position="98"/>
        <end position="155"/>
    </location>
</feature>
<dbReference type="Pfam" id="PF13733">
    <property type="entry name" value="Glyco_transf_7N"/>
    <property type="match status" value="1"/>
</dbReference>
<keyword evidence="6" id="KW-0812">Transmembrane</keyword>
<dbReference type="GO" id="GO:0016020">
    <property type="term" value="C:membrane"/>
    <property type="evidence" value="ECO:0007669"/>
    <property type="project" value="UniProtKB-SubCell"/>
</dbReference>
<keyword evidence="14" id="KW-1185">Reference proteome</keyword>
<dbReference type="GO" id="GO:0005975">
    <property type="term" value="P:carbohydrate metabolic process"/>
    <property type="evidence" value="ECO:0007669"/>
    <property type="project" value="InterPro"/>
</dbReference>